<dbReference type="EMBL" id="JACEFO010001742">
    <property type="protein sequence ID" value="KAF8712680.1"/>
    <property type="molecule type" value="Genomic_DNA"/>
</dbReference>
<dbReference type="SUPFAM" id="SSF52058">
    <property type="entry name" value="L domain-like"/>
    <property type="match status" value="1"/>
</dbReference>
<organism evidence="1 2">
    <name type="scientific">Digitaria exilis</name>
    <dbReference type="NCBI Taxonomy" id="1010633"/>
    <lineage>
        <taxon>Eukaryota</taxon>
        <taxon>Viridiplantae</taxon>
        <taxon>Streptophyta</taxon>
        <taxon>Embryophyta</taxon>
        <taxon>Tracheophyta</taxon>
        <taxon>Spermatophyta</taxon>
        <taxon>Magnoliopsida</taxon>
        <taxon>Liliopsida</taxon>
        <taxon>Poales</taxon>
        <taxon>Poaceae</taxon>
        <taxon>PACMAD clade</taxon>
        <taxon>Panicoideae</taxon>
        <taxon>Panicodae</taxon>
        <taxon>Paniceae</taxon>
        <taxon>Anthephorinae</taxon>
        <taxon>Digitaria</taxon>
    </lineage>
</organism>
<accession>A0A835BRU7</accession>
<dbReference type="Proteomes" id="UP000636709">
    <property type="component" value="Unassembled WGS sequence"/>
</dbReference>
<sequence>MERWVAAERREGEVTFPQLENLVIRGCPKLVTLPETPNLKVVKLDEDKTHLSLQIVRSRSRYIYLVSELQLSVHDKEAALELDDENIESPLLELTLSGCGFFFSSLSQPAAGIWRWFGKLVYLGINDCDGLIYWPEDVFQSLVSLKHLEVLGCNNIVGPTPVKGEPAPTKTRVLPHLDRLRVWDCPKLAELFVLSPSITELRIGYCKTLKFTLEEDAESKSVHMQLLDKSTSQKYTGVPKISAALPLPRLEFLIITTCDSVVTLPDLPPALRSLTIWSCPRLCSISGQLDALMYLSIYWCNELQSLDSLGHLPSLVNLELETCKRLTSLPGVLGGYSALRRLTIKYCPAIDMKVLYMRHQQRLDSLEFKDLSHARSSDEGVF</sequence>
<evidence type="ECO:0000313" key="1">
    <source>
        <dbReference type="EMBL" id="KAF8712680.1"/>
    </source>
</evidence>
<dbReference type="OrthoDB" id="67700at2759"/>
<comment type="caution">
    <text evidence="1">The sequence shown here is derived from an EMBL/GenBank/DDBJ whole genome shotgun (WGS) entry which is preliminary data.</text>
</comment>
<proteinExistence type="predicted"/>
<gene>
    <name evidence="1" type="ORF">HU200_028441</name>
</gene>
<evidence type="ECO:0000313" key="2">
    <source>
        <dbReference type="Proteomes" id="UP000636709"/>
    </source>
</evidence>
<dbReference type="PANTHER" id="PTHR36766:SF55">
    <property type="entry name" value="OS11G0492900 PROTEIN"/>
    <property type="match status" value="1"/>
</dbReference>
<dbReference type="InterPro" id="IPR032675">
    <property type="entry name" value="LRR_dom_sf"/>
</dbReference>
<dbReference type="AlphaFoldDB" id="A0A835BRU7"/>
<protein>
    <submittedName>
        <fullName evidence="1">Uncharacterized protein</fullName>
    </submittedName>
</protein>
<keyword evidence="2" id="KW-1185">Reference proteome</keyword>
<name>A0A835BRU7_9POAL</name>
<reference evidence="1" key="1">
    <citation type="submission" date="2020-07" db="EMBL/GenBank/DDBJ databases">
        <title>Genome sequence and genetic diversity analysis of an under-domesticated orphan crop, white fonio (Digitaria exilis).</title>
        <authorList>
            <person name="Bennetzen J.L."/>
            <person name="Chen S."/>
            <person name="Ma X."/>
            <person name="Wang X."/>
            <person name="Yssel A.E.J."/>
            <person name="Chaluvadi S.R."/>
            <person name="Johnson M."/>
            <person name="Gangashetty P."/>
            <person name="Hamidou F."/>
            <person name="Sanogo M.D."/>
            <person name="Zwaenepoel A."/>
            <person name="Wallace J."/>
            <person name="Van De Peer Y."/>
            <person name="Van Deynze A."/>
        </authorList>
    </citation>
    <scope>NUCLEOTIDE SEQUENCE</scope>
    <source>
        <tissue evidence="1">Leaves</tissue>
    </source>
</reference>
<dbReference type="PANTHER" id="PTHR36766">
    <property type="entry name" value="PLANT BROAD-SPECTRUM MILDEW RESISTANCE PROTEIN RPW8"/>
    <property type="match status" value="1"/>
</dbReference>
<dbReference type="Gene3D" id="3.80.10.10">
    <property type="entry name" value="Ribonuclease Inhibitor"/>
    <property type="match status" value="2"/>
</dbReference>